<accession>R0GHD6</accession>
<evidence type="ECO:0000256" key="6">
    <source>
        <dbReference type="ARBA" id="ARBA00023163"/>
    </source>
</evidence>
<dbReference type="InterPro" id="IPR001356">
    <property type="entry name" value="HD"/>
</dbReference>
<dbReference type="SMART" id="SM00574">
    <property type="entry name" value="POX"/>
    <property type="match status" value="1"/>
</dbReference>
<sequence length="633" mass="71940">MARDQFYGHHHNQEQQQQQHQMINQIQGFDETNQNQTDHHHHHQYNHQIFGSNSNMGMMIDFSKQQQIRMTTSGPDHHHHHDQTSGGTDQNQLLEDSSSTMRLCNVNNDFPSEVNDERPPQRPSQGLSLSLSSSNPSSISLQSFDLRTQQGYSGKSSTHHQNLQHSQMMMMMMNSHHQNNNHQHHHHHQFQIGSSKYLSPAQELLSEFCSLGVKESDEEVMMMKNKRKQKGKQQEDWDTSHNNNDQQDQSATTSSKKHVPPLHSLEFMELQKRKAKLLSMLEELKRRYGHYREQMRVAAASFEAAVGVGAAEVYTALASRAMSRHFRCLKDGLVGQIQATSQALGEREEDSRAVSIAARGETPRLRLLDQALRQQKSYRQMTLVDAHPWRPQRGLPERAVTTLRAWLFEHFLHPYPSDVDKHILARQTGLSRSQVSNWFINARVRLWKPMIEEMYCEETRGEQVMDITTTTTNPMMMMMIDTKPDPNQMIRVEPESLSSIVTNPTSKMTGQTKATTTTFGSTFDFSLYGNNQAVTYAGEGGGPRGDVSLTLGLQQRNDGNGGVSLALSPLTTAHQGTTTTTTGQLYYGTSNIRDHMEQEGPVHQYSASMLDDDQVQNLPYRNLMGAQLLHDLV</sequence>
<feature type="region of interest" description="Disordered" evidence="10">
    <location>
        <begin position="223"/>
        <end position="258"/>
    </location>
</feature>
<dbReference type="KEGG" id="crb:17880796"/>
<keyword evidence="7 8" id="KW-0539">Nucleus</keyword>
<dbReference type="OrthoDB" id="10056939at2759"/>
<dbReference type="eggNOG" id="KOG0773">
    <property type="taxonomic scope" value="Eukaryota"/>
</dbReference>
<dbReference type="PROSITE" id="PS50071">
    <property type="entry name" value="HOMEOBOX_2"/>
    <property type="match status" value="1"/>
</dbReference>
<dbReference type="GO" id="GO:0006355">
    <property type="term" value="P:regulation of DNA-templated transcription"/>
    <property type="evidence" value="ECO:0007669"/>
    <property type="project" value="InterPro"/>
</dbReference>
<dbReference type="PANTHER" id="PTHR11850">
    <property type="entry name" value="HOMEOBOX PROTEIN TRANSCRIPTION FACTORS"/>
    <property type="match status" value="1"/>
</dbReference>
<dbReference type="InterPro" id="IPR009057">
    <property type="entry name" value="Homeodomain-like_sf"/>
</dbReference>
<gene>
    <name evidence="12" type="ORF">CARUB_v10004359mg</name>
</gene>
<dbReference type="EMBL" id="KB870811">
    <property type="protein sequence ID" value="EOA16219.1"/>
    <property type="molecule type" value="Genomic_DNA"/>
</dbReference>
<dbReference type="STRING" id="81985.R0GHD6"/>
<organism evidence="12 13">
    <name type="scientific">Capsella rubella</name>
    <dbReference type="NCBI Taxonomy" id="81985"/>
    <lineage>
        <taxon>Eukaryota</taxon>
        <taxon>Viridiplantae</taxon>
        <taxon>Streptophyta</taxon>
        <taxon>Embryophyta</taxon>
        <taxon>Tracheophyta</taxon>
        <taxon>Spermatophyta</taxon>
        <taxon>Magnoliopsida</taxon>
        <taxon>eudicotyledons</taxon>
        <taxon>Gunneridae</taxon>
        <taxon>Pentapetalae</taxon>
        <taxon>rosids</taxon>
        <taxon>malvids</taxon>
        <taxon>Brassicales</taxon>
        <taxon>Brassicaceae</taxon>
        <taxon>Camelineae</taxon>
        <taxon>Capsella</taxon>
    </lineage>
</organism>
<dbReference type="SMART" id="SM00389">
    <property type="entry name" value="HOX"/>
    <property type="match status" value="1"/>
</dbReference>
<dbReference type="InterPro" id="IPR006563">
    <property type="entry name" value="POX_dom"/>
</dbReference>
<dbReference type="CDD" id="cd00086">
    <property type="entry name" value="homeodomain"/>
    <property type="match status" value="1"/>
</dbReference>
<feature type="compositionally biased region" description="Polar residues" evidence="10">
    <location>
        <begin position="240"/>
        <end position="254"/>
    </location>
</feature>
<feature type="compositionally biased region" description="Low complexity" evidence="10">
    <location>
        <begin position="123"/>
        <end position="138"/>
    </location>
</feature>
<comment type="subcellular location">
    <subcellularLocation>
        <location evidence="1 8">Nucleus</location>
    </subcellularLocation>
</comment>
<dbReference type="AlphaFoldDB" id="R0GHD6"/>
<feature type="coiled-coil region" evidence="9">
    <location>
        <begin position="267"/>
        <end position="294"/>
    </location>
</feature>
<dbReference type="Gene3D" id="1.10.10.60">
    <property type="entry name" value="Homeodomain-like"/>
    <property type="match status" value="1"/>
</dbReference>
<dbReference type="SUPFAM" id="SSF46689">
    <property type="entry name" value="Homeodomain-like"/>
    <property type="match status" value="1"/>
</dbReference>
<proteinExistence type="inferred from homology"/>
<dbReference type="InterPro" id="IPR008422">
    <property type="entry name" value="KN_HD"/>
</dbReference>
<dbReference type="InterPro" id="IPR050224">
    <property type="entry name" value="TALE_homeobox"/>
</dbReference>
<keyword evidence="13" id="KW-1185">Reference proteome</keyword>
<evidence type="ECO:0000256" key="3">
    <source>
        <dbReference type="ARBA" id="ARBA00023015"/>
    </source>
</evidence>
<evidence type="ECO:0000259" key="11">
    <source>
        <dbReference type="PROSITE" id="PS50071"/>
    </source>
</evidence>
<comment type="similarity">
    <text evidence="2">Belongs to the TALE/BELL homeobox family.</text>
</comment>
<feature type="compositionally biased region" description="Basic and acidic residues" evidence="10">
    <location>
        <begin position="1"/>
        <end position="13"/>
    </location>
</feature>
<dbReference type="GO" id="GO:0005634">
    <property type="term" value="C:nucleus"/>
    <property type="evidence" value="ECO:0007669"/>
    <property type="project" value="UniProtKB-SubCell"/>
</dbReference>
<evidence type="ECO:0000256" key="2">
    <source>
        <dbReference type="ARBA" id="ARBA00006454"/>
    </source>
</evidence>
<keyword evidence="9" id="KW-0175">Coiled coil</keyword>
<feature type="DNA-binding region" description="Homeobox" evidence="8">
    <location>
        <begin position="388"/>
        <end position="450"/>
    </location>
</feature>
<feature type="region of interest" description="Disordered" evidence="10">
    <location>
        <begin position="1"/>
        <end position="21"/>
    </location>
</feature>
<keyword evidence="6" id="KW-0804">Transcription</keyword>
<reference evidence="13" key="1">
    <citation type="journal article" date="2013" name="Nat. Genet.">
        <title>The Capsella rubella genome and the genomic consequences of rapid mating system evolution.</title>
        <authorList>
            <person name="Slotte T."/>
            <person name="Hazzouri K.M."/>
            <person name="Agren J.A."/>
            <person name="Koenig D."/>
            <person name="Maumus F."/>
            <person name="Guo Y.L."/>
            <person name="Steige K."/>
            <person name="Platts A.E."/>
            <person name="Escobar J.S."/>
            <person name="Newman L.K."/>
            <person name="Wang W."/>
            <person name="Mandakova T."/>
            <person name="Vello E."/>
            <person name="Smith L.M."/>
            <person name="Henz S.R."/>
            <person name="Steffen J."/>
            <person name="Takuno S."/>
            <person name="Brandvain Y."/>
            <person name="Coop G."/>
            <person name="Andolfatto P."/>
            <person name="Hu T.T."/>
            <person name="Blanchette M."/>
            <person name="Clark R.M."/>
            <person name="Quesneville H."/>
            <person name="Nordborg M."/>
            <person name="Gaut B.S."/>
            <person name="Lysak M.A."/>
            <person name="Jenkins J."/>
            <person name="Grimwood J."/>
            <person name="Chapman J."/>
            <person name="Prochnik S."/>
            <person name="Shu S."/>
            <person name="Rokhsar D."/>
            <person name="Schmutz J."/>
            <person name="Weigel D."/>
            <person name="Wright S.I."/>
        </authorList>
    </citation>
    <scope>NUCLEOTIDE SEQUENCE [LARGE SCALE GENOMIC DNA]</scope>
    <source>
        <strain evidence="13">cv. Monte Gargano</strain>
    </source>
</reference>
<dbReference type="Pfam" id="PF07526">
    <property type="entry name" value="POX"/>
    <property type="match status" value="1"/>
</dbReference>
<evidence type="ECO:0000313" key="13">
    <source>
        <dbReference type="Proteomes" id="UP000029121"/>
    </source>
</evidence>
<keyword evidence="4 8" id="KW-0238">DNA-binding</keyword>
<evidence type="ECO:0000256" key="8">
    <source>
        <dbReference type="PROSITE-ProRule" id="PRU00108"/>
    </source>
</evidence>
<feature type="compositionally biased region" description="Polar residues" evidence="10">
    <location>
        <begin position="84"/>
        <end position="110"/>
    </location>
</feature>
<evidence type="ECO:0000256" key="4">
    <source>
        <dbReference type="ARBA" id="ARBA00023125"/>
    </source>
</evidence>
<evidence type="ECO:0000256" key="5">
    <source>
        <dbReference type="ARBA" id="ARBA00023155"/>
    </source>
</evidence>
<evidence type="ECO:0000256" key="1">
    <source>
        <dbReference type="ARBA" id="ARBA00004123"/>
    </source>
</evidence>
<dbReference type="GO" id="GO:0003677">
    <property type="term" value="F:DNA binding"/>
    <property type="evidence" value="ECO:0007669"/>
    <property type="project" value="UniProtKB-UniRule"/>
</dbReference>
<dbReference type="Pfam" id="PF05920">
    <property type="entry name" value="Homeobox_KN"/>
    <property type="match status" value="1"/>
</dbReference>
<evidence type="ECO:0000313" key="12">
    <source>
        <dbReference type="EMBL" id="EOA16219.1"/>
    </source>
</evidence>
<evidence type="ECO:0000256" key="7">
    <source>
        <dbReference type="ARBA" id="ARBA00023242"/>
    </source>
</evidence>
<dbReference type="FunFam" id="1.10.10.60:FF:000083">
    <property type="entry name" value="BEL1-like homeodomain protein 4"/>
    <property type="match status" value="1"/>
</dbReference>
<evidence type="ECO:0000256" key="9">
    <source>
        <dbReference type="SAM" id="Coils"/>
    </source>
</evidence>
<protein>
    <recommendedName>
        <fullName evidence="11">Homeobox domain-containing protein</fullName>
    </recommendedName>
</protein>
<keyword evidence="5 8" id="KW-0371">Homeobox</keyword>
<keyword evidence="3" id="KW-0805">Transcription regulation</keyword>
<name>R0GHD6_9BRAS</name>
<feature type="domain" description="Homeobox" evidence="11">
    <location>
        <begin position="386"/>
        <end position="449"/>
    </location>
</feature>
<dbReference type="Proteomes" id="UP000029121">
    <property type="component" value="Unassembled WGS sequence"/>
</dbReference>
<feature type="region of interest" description="Disordered" evidence="10">
    <location>
        <begin position="70"/>
        <end position="138"/>
    </location>
</feature>
<evidence type="ECO:0000256" key="10">
    <source>
        <dbReference type="SAM" id="MobiDB-lite"/>
    </source>
</evidence>